<dbReference type="EMBL" id="DVMX01000143">
    <property type="protein sequence ID" value="HIU42391.1"/>
    <property type="molecule type" value="Genomic_DNA"/>
</dbReference>
<proteinExistence type="predicted"/>
<evidence type="ECO:0000313" key="2">
    <source>
        <dbReference type="Proteomes" id="UP000824082"/>
    </source>
</evidence>
<protein>
    <submittedName>
        <fullName evidence="1">Uncharacterized protein</fullName>
    </submittedName>
</protein>
<reference evidence="1" key="1">
    <citation type="submission" date="2020-10" db="EMBL/GenBank/DDBJ databases">
        <authorList>
            <person name="Gilroy R."/>
        </authorList>
    </citation>
    <scope>NUCLEOTIDE SEQUENCE</scope>
    <source>
        <strain evidence="1">4509</strain>
    </source>
</reference>
<dbReference type="Proteomes" id="UP000824082">
    <property type="component" value="Unassembled WGS sequence"/>
</dbReference>
<dbReference type="AlphaFoldDB" id="A0A9D1ITD3"/>
<comment type="caution">
    <text evidence="1">The sequence shown here is derived from an EMBL/GenBank/DDBJ whole genome shotgun (WGS) entry which is preliminary data.</text>
</comment>
<gene>
    <name evidence="1" type="ORF">IAD19_07545</name>
</gene>
<name>A0A9D1ITD3_9FIRM</name>
<sequence length="173" mass="19113">MTCLQRLLSQLASTGLYRLEEDSWVYAEVKAYAAGFELLLQEIQKLRYGAFFHLPQCPYARQQEQLFGFDPTPENGSGDTPYTGSSLARREKIIAASQKRLAVSRQYAAAGDLQQAGESWGCTLSFAEDLEQNTLTVTVQPDSDIAPDPEGLKTRIAALLPHWVDITVTVAEA</sequence>
<evidence type="ECO:0000313" key="1">
    <source>
        <dbReference type="EMBL" id="HIU42391.1"/>
    </source>
</evidence>
<reference evidence="1" key="2">
    <citation type="journal article" date="2021" name="PeerJ">
        <title>Extensive microbial diversity within the chicken gut microbiome revealed by metagenomics and culture.</title>
        <authorList>
            <person name="Gilroy R."/>
            <person name="Ravi A."/>
            <person name="Getino M."/>
            <person name="Pursley I."/>
            <person name="Horton D.L."/>
            <person name="Alikhan N.F."/>
            <person name="Baker D."/>
            <person name="Gharbi K."/>
            <person name="Hall N."/>
            <person name="Watson M."/>
            <person name="Adriaenssens E.M."/>
            <person name="Foster-Nyarko E."/>
            <person name="Jarju S."/>
            <person name="Secka A."/>
            <person name="Antonio M."/>
            <person name="Oren A."/>
            <person name="Chaudhuri R.R."/>
            <person name="La Ragione R."/>
            <person name="Hildebrand F."/>
            <person name="Pallen M.J."/>
        </authorList>
    </citation>
    <scope>NUCLEOTIDE SEQUENCE</scope>
    <source>
        <strain evidence="1">4509</strain>
    </source>
</reference>
<organism evidence="1 2">
    <name type="scientific">Candidatus Egerieicola faecale</name>
    <dbReference type="NCBI Taxonomy" id="2840774"/>
    <lineage>
        <taxon>Bacteria</taxon>
        <taxon>Bacillati</taxon>
        <taxon>Bacillota</taxon>
        <taxon>Clostridia</taxon>
        <taxon>Eubacteriales</taxon>
        <taxon>Oscillospiraceae</taxon>
        <taxon>Oscillospiraceae incertae sedis</taxon>
        <taxon>Candidatus Egerieicola</taxon>
    </lineage>
</organism>
<accession>A0A9D1ITD3</accession>